<evidence type="ECO:0000313" key="2">
    <source>
        <dbReference type="EnsemblMetazoa" id="AMAM012797-PA"/>
    </source>
</evidence>
<name>A0A182SSZ9_9DIPT</name>
<keyword evidence="3" id="KW-1185">Reference proteome</keyword>
<evidence type="ECO:0000313" key="3">
    <source>
        <dbReference type="Proteomes" id="UP000075901"/>
    </source>
</evidence>
<feature type="coiled-coil region" evidence="1">
    <location>
        <begin position="177"/>
        <end position="204"/>
    </location>
</feature>
<reference evidence="3" key="1">
    <citation type="submission" date="2013-09" db="EMBL/GenBank/DDBJ databases">
        <title>The Genome Sequence of Anopheles maculatus species B.</title>
        <authorList>
            <consortium name="The Broad Institute Genomics Platform"/>
            <person name="Neafsey D.E."/>
            <person name="Besansky N."/>
            <person name="Howell P."/>
            <person name="Walton C."/>
            <person name="Young S.K."/>
            <person name="Zeng Q."/>
            <person name="Gargeya S."/>
            <person name="Fitzgerald M."/>
            <person name="Haas B."/>
            <person name="Abouelleil A."/>
            <person name="Allen A.W."/>
            <person name="Alvarado L."/>
            <person name="Arachchi H.M."/>
            <person name="Berlin A.M."/>
            <person name="Chapman S.B."/>
            <person name="Gainer-Dewar J."/>
            <person name="Goldberg J."/>
            <person name="Griggs A."/>
            <person name="Gujja S."/>
            <person name="Hansen M."/>
            <person name="Howarth C."/>
            <person name="Imamovic A."/>
            <person name="Ireland A."/>
            <person name="Larimer J."/>
            <person name="McCowan C."/>
            <person name="Murphy C."/>
            <person name="Pearson M."/>
            <person name="Poon T.W."/>
            <person name="Priest M."/>
            <person name="Roberts A."/>
            <person name="Saif S."/>
            <person name="Shea T."/>
            <person name="Sisk P."/>
            <person name="Sykes S."/>
            <person name="Wortman J."/>
            <person name="Nusbaum C."/>
            <person name="Birren B."/>
        </authorList>
    </citation>
    <scope>NUCLEOTIDE SEQUENCE [LARGE SCALE GENOMIC DNA]</scope>
    <source>
        <strain evidence="3">maculatus3</strain>
    </source>
</reference>
<dbReference type="AlphaFoldDB" id="A0A182SSZ9"/>
<dbReference type="EnsemblMetazoa" id="AMAM012797-RA">
    <property type="protein sequence ID" value="AMAM012797-PA"/>
    <property type="gene ID" value="AMAM012797"/>
</dbReference>
<keyword evidence="1" id="KW-0175">Coiled coil</keyword>
<evidence type="ECO:0000256" key="1">
    <source>
        <dbReference type="SAM" id="Coils"/>
    </source>
</evidence>
<reference evidence="2" key="2">
    <citation type="submission" date="2020-05" db="UniProtKB">
        <authorList>
            <consortium name="EnsemblMetazoa"/>
        </authorList>
    </citation>
    <scope>IDENTIFICATION</scope>
    <source>
        <strain evidence="2">maculatus3</strain>
    </source>
</reference>
<accession>A0A182SSZ9</accession>
<organism evidence="2 3">
    <name type="scientific">Anopheles maculatus</name>
    <dbReference type="NCBI Taxonomy" id="74869"/>
    <lineage>
        <taxon>Eukaryota</taxon>
        <taxon>Metazoa</taxon>
        <taxon>Ecdysozoa</taxon>
        <taxon>Arthropoda</taxon>
        <taxon>Hexapoda</taxon>
        <taxon>Insecta</taxon>
        <taxon>Pterygota</taxon>
        <taxon>Neoptera</taxon>
        <taxon>Endopterygota</taxon>
        <taxon>Diptera</taxon>
        <taxon>Nematocera</taxon>
        <taxon>Culicoidea</taxon>
        <taxon>Culicidae</taxon>
        <taxon>Anophelinae</taxon>
        <taxon>Anopheles</taxon>
        <taxon>Anopheles maculatus group</taxon>
    </lineage>
</organism>
<sequence>MQPTKNASIGDVLRVSSSPYDAKTSPEMGHFIREARKLTRNNTFIGLEATKDDSNERIHNLKESLNRWSSAENLSSDRQDRTGHNAARMGDKMAMLVPIKLEQFTNGSEMVEDDSSEVKEKQPTDRRCSMIPLMCQPAGRLKAAQSQVDREKLRKKPPLPPPKLLAKHQDPIKTYRVERLQEKKMDMEQQLDDLREQITCIELTRQRESNHNREVIDLLKREVDNL</sequence>
<dbReference type="VEuPathDB" id="VectorBase:AMAM012797"/>
<protein>
    <submittedName>
        <fullName evidence="2">Uncharacterized protein</fullName>
    </submittedName>
</protein>
<proteinExistence type="predicted"/>
<dbReference type="Proteomes" id="UP000075901">
    <property type="component" value="Unassembled WGS sequence"/>
</dbReference>